<protein>
    <submittedName>
        <fullName evidence="11">Uncharacterized protein</fullName>
    </submittedName>
</protein>
<keyword evidence="4 10" id="KW-0812">Transmembrane</keyword>
<keyword evidence="1" id="KW-1003">Cell membrane</keyword>
<gene>
    <name evidence="11" type="ORF">METZ01_LOCUS291709</name>
</gene>
<keyword evidence="8" id="KW-0594">Phospholipid biosynthesis</keyword>
<organism evidence="11">
    <name type="scientific">marine metagenome</name>
    <dbReference type="NCBI Taxonomy" id="408172"/>
    <lineage>
        <taxon>unclassified sequences</taxon>
        <taxon>metagenomes</taxon>
        <taxon>ecological metagenomes</taxon>
    </lineage>
</organism>
<accession>A0A382LSX3</accession>
<dbReference type="NCBIfam" id="TIGR00023">
    <property type="entry name" value="glycerol-3-phosphate 1-O-acyltransferase PlsY"/>
    <property type="match status" value="1"/>
</dbReference>
<evidence type="ECO:0000256" key="5">
    <source>
        <dbReference type="ARBA" id="ARBA00022989"/>
    </source>
</evidence>
<evidence type="ECO:0000256" key="2">
    <source>
        <dbReference type="ARBA" id="ARBA00022516"/>
    </source>
</evidence>
<feature type="transmembrane region" description="Helical" evidence="10">
    <location>
        <begin position="83"/>
        <end position="100"/>
    </location>
</feature>
<sequence length="195" mass="20896">MTDAWIIALGYFVGSIPFAFLIPRCFAGVDVRYVGSGNIGAANVFRATRPSIGLAVFGLDVVKGCAIVLLATRLGMDDPTRTAVGVATITGHIYPVWLRFRGGKGVATAGGVFGVLSPIATLASVAIFLVVAWWTRYISAGSIAASLTLVPLLYVMEAPPSTMIGAFLVMVLILYRHRENFVRLNDGTERRFGQR</sequence>
<dbReference type="AlphaFoldDB" id="A0A382LSX3"/>
<evidence type="ECO:0000256" key="3">
    <source>
        <dbReference type="ARBA" id="ARBA00022679"/>
    </source>
</evidence>
<feature type="transmembrane region" description="Helical" evidence="10">
    <location>
        <begin position="154"/>
        <end position="175"/>
    </location>
</feature>
<dbReference type="GO" id="GO:0043772">
    <property type="term" value="F:acyl-phosphate glycerol-3-phosphate acyltransferase activity"/>
    <property type="evidence" value="ECO:0007669"/>
    <property type="project" value="InterPro"/>
</dbReference>
<dbReference type="PANTHER" id="PTHR30309">
    <property type="entry name" value="INNER MEMBRANE PROTEIN YGIH"/>
    <property type="match status" value="1"/>
</dbReference>
<proteinExistence type="inferred from homology"/>
<dbReference type="Pfam" id="PF02660">
    <property type="entry name" value="G3P_acyltransf"/>
    <property type="match status" value="1"/>
</dbReference>
<dbReference type="GO" id="GO:0008654">
    <property type="term" value="P:phospholipid biosynthetic process"/>
    <property type="evidence" value="ECO:0007669"/>
    <property type="project" value="UniProtKB-KW"/>
</dbReference>
<dbReference type="GO" id="GO:0005886">
    <property type="term" value="C:plasma membrane"/>
    <property type="evidence" value="ECO:0007669"/>
    <property type="project" value="InterPro"/>
</dbReference>
<feature type="transmembrane region" description="Helical" evidence="10">
    <location>
        <begin position="52"/>
        <end position="71"/>
    </location>
</feature>
<dbReference type="SMART" id="SM01207">
    <property type="entry name" value="G3P_acyltransf"/>
    <property type="match status" value="1"/>
</dbReference>
<feature type="transmembrane region" description="Helical" evidence="10">
    <location>
        <begin position="112"/>
        <end position="134"/>
    </location>
</feature>
<evidence type="ECO:0000256" key="8">
    <source>
        <dbReference type="ARBA" id="ARBA00023209"/>
    </source>
</evidence>
<keyword evidence="6" id="KW-0443">Lipid metabolism</keyword>
<evidence type="ECO:0000256" key="7">
    <source>
        <dbReference type="ARBA" id="ARBA00023136"/>
    </source>
</evidence>
<keyword evidence="2" id="KW-0444">Lipid biosynthesis</keyword>
<dbReference type="PANTHER" id="PTHR30309:SF0">
    <property type="entry name" value="GLYCEROL-3-PHOSPHATE ACYLTRANSFERASE-RELATED"/>
    <property type="match status" value="1"/>
</dbReference>
<evidence type="ECO:0000256" key="9">
    <source>
        <dbReference type="ARBA" id="ARBA00023264"/>
    </source>
</evidence>
<evidence type="ECO:0000256" key="10">
    <source>
        <dbReference type="SAM" id="Phobius"/>
    </source>
</evidence>
<keyword evidence="5 10" id="KW-1133">Transmembrane helix</keyword>
<evidence type="ECO:0000256" key="4">
    <source>
        <dbReference type="ARBA" id="ARBA00022692"/>
    </source>
</evidence>
<reference evidence="11" key="1">
    <citation type="submission" date="2018-05" db="EMBL/GenBank/DDBJ databases">
        <authorList>
            <person name="Lanie J.A."/>
            <person name="Ng W.-L."/>
            <person name="Kazmierczak K.M."/>
            <person name="Andrzejewski T.M."/>
            <person name="Davidsen T.M."/>
            <person name="Wayne K.J."/>
            <person name="Tettelin H."/>
            <person name="Glass J.I."/>
            <person name="Rusch D."/>
            <person name="Podicherti R."/>
            <person name="Tsui H.-C.T."/>
            <person name="Winkler M.E."/>
        </authorList>
    </citation>
    <scope>NUCLEOTIDE SEQUENCE</scope>
</reference>
<name>A0A382LSX3_9ZZZZ</name>
<dbReference type="InterPro" id="IPR003811">
    <property type="entry name" value="G3P_acylTferase_PlsY"/>
</dbReference>
<keyword evidence="7 10" id="KW-0472">Membrane</keyword>
<dbReference type="HAMAP" id="MF_01043">
    <property type="entry name" value="PlsY"/>
    <property type="match status" value="1"/>
</dbReference>
<evidence type="ECO:0000256" key="6">
    <source>
        <dbReference type="ARBA" id="ARBA00023098"/>
    </source>
</evidence>
<evidence type="ECO:0000256" key="1">
    <source>
        <dbReference type="ARBA" id="ARBA00022475"/>
    </source>
</evidence>
<dbReference type="EMBL" id="UINC01088538">
    <property type="protein sequence ID" value="SVC38855.1"/>
    <property type="molecule type" value="Genomic_DNA"/>
</dbReference>
<keyword evidence="3" id="KW-0808">Transferase</keyword>
<feature type="transmembrane region" description="Helical" evidence="10">
    <location>
        <begin position="6"/>
        <end position="31"/>
    </location>
</feature>
<evidence type="ECO:0000313" key="11">
    <source>
        <dbReference type="EMBL" id="SVC38855.1"/>
    </source>
</evidence>
<keyword evidence="9" id="KW-1208">Phospholipid metabolism</keyword>